<dbReference type="GO" id="GO:0005524">
    <property type="term" value="F:ATP binding"/>
    <property type="evidence" value="ECO:0007669"/>
    <property type="project" value="UniProtKB-UniRule"/>
</dbReference>
<evidence type="ECO:0000259" key="23">
    <source>
        <dbReference type="PROSITE" id="PS50011"/>
    </source>
</evidence>
<name>A0A8K0DNQ8_9ROSA</name>
<dbReference type="InterPro" id="IPR001611">
    <property type="entry name" value="Leu-rich_rpt"/>
</dbReference>
<evidence type="ECO:0000256" key="5">
    <source>
        <dbReference type="ARBA" id="ARBA00022614"/>
    </source>
</evidence>
<keyword evidence="14 22" id="KW-0472">Membrane</keyword>
<dbReference type="SUPFAM" id="SSF52058">
    <property type="entry name" value="L domain-like"/>
    <property type="match status" value="2"/>
</dbReference>
<dbReference type="Gene3D" id="3.30.200.20">
    <property type="entry name" value="Phosphorylase Kinase, domain 1"/>
    <property type="match status" value="1"/>
</dbReference>
<dbReference type="SMART" id="SM00220">
    <property type="entry name" value="S_TKc"/>
    <property type="match status" value="1"/>
</dbReference>
<dbReference type="Pfam" id="PF08263">
    <property type="entry name" value="LRRNT_2"/>
    <property type="match status" value="2"/>
</dbReference>
<comment type="similarity">
    <text evidence="2">Belongs to the protein kinase superfamily. Ser/Thr protein kinase family.</text>
</comment>
<evidence type="ECO:0000256" key="14">
    <source>
        <dbReference type="ARBA" id="ARBA00023136"/>
    </source>
</evidence>
<evidence type="ECO:0000256" key="3">
    <source>
        <dbReference type="ARBA" id="ARBA00012513"/>
    </source>
</evidence>
<dbReference type="FunFam" id="3.80.10.10:FF:000190">
    <property type="entry name" value="Receptor-like kinase TMK4"/>
    <property type="match status" value="1"/>
</dbReference>
<dbReference type="InterPro" id="IPR003591">
    <property type="entry name" value="Leu-rich_rpt_typical-subtyp"/>
</dbReference>
<feature type="region of interest" description="Disordered" evidence="21">
    <location>
        <begin position="932"/>
        <end position="954"/>
    </location>
</feature>
<evidence type="ECO:0000256" key="15">
    <source>
        <dbReference type="ARBA" id="ARBA00023157"/>
    </source>
</evidence>
<keyword evidence="25" id="KW-1185">Reference proteome</keyword>
<evidence type="ECO:0000256" key="9">
    <source>
        <dbReference type="ARBA" id="ARBA00022737"/>
    </source>
</evidence>
<gene>
    <name evidence="24" type="ORF">FNV43_RR26815</name>
</gene>
<keyword evidence="12 20" id="KW-0067">ATP-binding</keyword>
<dbReference type="GO" id="GO:0004674">
    <property type="term" value="F:protein serine/threonine kinase activity"/>
    <property type="evidence" value="ECO:0007669"/>
    <property type="project" value="UniProtKB-KW"/>
</dbReference>
<evidence type="ECO:0000256" key="19">
    <source>
        <dbReference type="ARBA" id="ARBA00048679"/>
    </source>
</evidence>
<dbReference type="InterPro" id="IPR001245">
    <property type="entry name" value="Ser-Thr/Tyr_kinase_cat_dom"/>
</dbReference>
<dbReference type="InterPro" id="IPR008271">
    <property type="entry name" value="Ser/Thr_kinase_AS"/>
</dbReference>
<dbReference type="Gene3D" id="1.10.510.10">
    <property type="entry name" value="Transferase(Phosphotransferase) domain 1"/>
    <property type="match status" value="1"/>
</dbReference>
<sequence>MREPQMGFWGSGVFNIWFVALFVFVLSVSVESQSNVDAAAMAALAKSIGPNSLGWTGSDYCNNWKKVTCDKSTYRVTKIQLGNQNLKGSLPPEIRNLTELEQFEVQSNQLTGQFPSFSGLSSLRVLLAHDNNFSSFPADFFTGLTSLENLSIDDNPFSAWPIPDSLKDATMLKQISATSANIVGKIPDFLGGNNFPALTELRLSFNNLEGELPLSFSGSGIQSLWLNGQQGNKKLNGTIAVLQNMTDLTDVWLHGNQFTGPIPDLSKLIGLKQFSLRDNQFTGIVPSSLTKLPSLSVVNLTNNLLQGPTPQFGNGVTVDMKAGANSFCLDTPGALCDTRIDDLLSIVQSMGYPAVFGKAWKDNDPCANWRGVSCVGKDITVINFRNLDLGGTISPNFSKLVKLKTLNLADNHLTGTIPDELTTLEQLSVVDFSNNLLFGKVPSFRSNMDVNTNGNPDIGKNSSSVPPPPGSPGGGSTPGTGGGKDSPVGADKKSKTGVVVGVVMGSIGGLLVIGAMAFFLITRRRKHSVRVQSPNAVVIHPRYSGDDQDAVKITVANRANGSGSEAYSPTSSRQNDVQVVEAGNMVISIQLLRSVTNNFSKDNILGKGGFGTVYKGELHDGTQIAVKRMESIGVAEKGLTEFMSEINVLTKVRHRHLVALLGYCLDGNERLLVYEYMPRGTVSRYLFNWREEDLKPLEWSRRLIIALDVARGVEYLHGLAHQTFIHRDLKPSNILLGDDMRAKVADFGLVRLAPEGKASFQTCLAGTFGYLAPEYAATGRVTTKVDVYSFGVILMELITGRKALDDSQPEETMHLVSWFRRVMVSKDTLHKVVDPAIEMNEEILASVNTVAELACHCTAREPYQRPDMSHGVNVLSSLVDVWKPSEPEDADEMYGINLLEMSLPMAVKKWQAFEGSDTMDYSSSSSFFASDNTQTSIPARPNGFANSFESADAR</sequence>
<dbReference type="Pfam" id="PF07714">
    <property type="entry name" value="PK_Tyr_Ser-Thr"/>
    <property type="match status" value="1"/>
</dbReference>
<feature type="transmembrane region" description="Helical" evidence="22">
    <location>
        <begin position="498"/>
        <end position="521"/>
    </location>
</feature>
<evidence type="ECO:0000256" key="12">
    <source>
        <dbReference type="ARBA" id="ARBA00022840"/>
    </source>
</evidence>
<dbReference type="PANTHER" id="PTHR47986">
    <property type="entry name" value="OSJNBA0070M12.3 PROTEIN"/>
    <property type="match status" value="1"/>
</dbReference>
<keyword evidence="5" id="KW-0433">Leucine-rich repeat</keyword>
<keyword evidence="9" id="KW-0677">Repeat</keyword>
<evidence type="ECO:0000256" key="8">
    <source>
        <dbReference type="ARBA" id="ARBA00022729"/>
    </source>
</evidence>
<keyword evidence="15" id="KW-1015">Disulfide bond</keyword>
<dbReference type="OrthoDB" id="1607253at2759"/>
<feature type="region of interest" description="Disordered" evidence="21">
    <location>
        <begin position="449"/>
        <end position="492"/>
    </location>
</feature>
<dbReference type="FunFam" id="3.30.200.20:FF:000226">
    <property type="entry name" value="receptor protein kinase TMK1"/>
    <property type="match status" value="1"/>
</dbReference>
<evidence type="ECO:0000256" key="10">
    <source>
        <dbReference type="ARBA" id="ARBA00022741"/>
    </source>
</evidence>
<evidence type="ECO:0000256" key="2">
    <source>
        <dbReference type="ARBA" id="ARBA00008684"/>
    </source>
</evidence>
<dbReference type="PANTHER" id="PTHR47986:SF34">
    <property type="entry name" value="RECEPTOR-LIKE KINASE TMK2"/>
    <property type="match status" value="1"/>
</dbReference>
<dbReference type="InterPro" id="IPR011009">
    <property type="entry name" value="Kinase-like_dom_sf"/>
</dbReference>
<accession>A0A8K0DNQ8</accession>
<evidence type="ECO:0000256" key="11">
    <source>
        <dbReference type="ARBA" id="ARBA00022777"/>
    </source>
</evidence>
<feature type="binding site" evidence="20">
    <location>
        <position position="627"/>
    </location>
    <ligand>
        <name>ATP</name>
        <dbReference type="ChEBI" id="CHEBI:30616"/>
    </ligand>
</feature>
<evidence type="ECO:0000256" key="1">
    <source>
        <dbReference type="ARBA" id="ARBA00004167"/>
    </source>
</evidence>
<evidence type="ECO:0000256" key="20">
    <source>
        <dbReference type="PROSITE-ProRule" id="PRU10141"/>
    </source>
</evidence>
<dbReference type="EC" id="2.7.11.1" evidence="3"/>
<keyword evidence="4" id="KW-0723">Serine/threonine-protein kinase</keyword>
<keyword evidence="11" id="KW-0418">Kinase</keyword>
<dbReference type="InterPro" id="IPR000719">
    <property type="entry name" value="Prot_kinase_dom"/>
</dbReference>
<dbReference type="InterPro" id="IPR013210">
    <property type="entry name" value="LRR_N_plant-typ"/>
</dbReference>
<reference evidence="24" key="1">
    <citation type="submission" date="2020-03" db="EMBL/GenBank/DDBJ databases">
        <title>A high-quality chromosome-level genome assembly of a woody plant with both climbing and erect habits, Rhamnella rubrinervis.</title>
        <authorList>
            <person name="Lu Z."/>
            <person name="Yang Y."/>
            <person name="Zhu X."/>
            <person name="Sun Y."/>
        </authorList>
    </citation>
    <scope>NUCLEOTIDE SEQUENCE</scope>
    <source>
        <strain evidence="24">BYM</strain>
        <tissue evidence="24">Leaf</tissue>
    </source>
</reference>
<evidence type="ECO:0000313" key="25">
    <source>
        <dbReference type="Proteomes" id="UP000796880"/>
    </source>
</evidence>
<evidence type="ECO:0000256" key="13">
    <source>
        <dbReference type="ARBA" id="ARBA00022989"/>
    </source>
</evidence>
<dbReference type="SUPFAM" id="SSF56112">
    <property type="entry name" value="Protein kinase-like (PK-like)"/>
    <property type="match status" value="1"/>
</dbReference>
<keyword evidence="17" id="KW-0325">Glycoprotein</keyword>
<dbReference type="SMART" id="SM00369">
    <property type="entry name" value="LRR_TYP"/>
    <property type="match status" value="6"/>
</dbReference>
<dbReference type="FunFam" id="1.10.510.10:FF:000198">
    <property type="entry name" value="receptor protein kinase TMK1"/>
    <property type="match status" value="1"/>
</dbReference>
<dbReference type="PROSITE" id="PS00107">
    <property type="entry name" value="PROTEIN_KINASE_ATP"/>
    <property type="match status" value="1"/>
</dbReference>
<feature type="compositionally biased region" description="Polar residues" evidence="21">
    <location>
        <begin position="944"/>
        <end position="954"/>
    </location>
</feature>
<evidence type="ECO:0000256" key="4">
    <source>
        <dbReference type="ARBA" id="ARBA00022527"/>
    </source>
</evidence>
<protein>
    <recommendedName>
        <fullName evidence="3">non-specific serine/threonine protein kinase</fullName>
        <ecNumber evidence="3">2.7.11.1</ecNumber>
    </recommendedName>
</protein>
<dbReference type="GO" id="GO:0016020">
    <property type="term" value="C:membrane"/>
    <property type="evidence" value="ECO:0007669"/>
    <property type="project" value="UniProtKB-SubCell"/>
</dbReference>
<comment type="catalytic activity">
    <reaction evidence="18">
        <text>L-threonyl-[protein] + ATP = O-phospho-L-threonyl-[protein] + ADP + H(+)</text>
        <dbReference type="Rhea" id="RHEA:46608"/>
        <dbReference type="Rhea" id="RHEA-COMP:11060"/>
        <dbReference type="Rhea" id="RHEA-COMP:11605"/>
        <dbReference type="ChEBI" id="CHEBI:15378"/>
        <dbReference type="ChEBI" id="CHEBI:30013"/>
        <dbReference type="ChEBI" id="CHEBI:30616"/>
        <dbReference type="ChEBI" id="CHEBI:61977"/>
        <dbReference type="ChEBI" id="CHEBI:456216"/>
        <dbReference type="EC" id="2.7.11.1"/>
    </reaction>
</comment>
<evidence type="ECO:0000256" key="16">
    <source>
        <dbReference type="ARBA" id="ARBA00023170"/>
    </source>
</evidence>
<dbReference type="EMBL" id="VOIH02000012">
    <property type="protein sequence ID" value="KAF3432076.1"/>
    <property type="molecule type" value="Genomic_DNA"/>
</dbReference>
<keyword evidence="6" id="KW-0808">Transferase</keyword>
<comment type="subcellular location">
    <subcellularLocation>
        <location evidence="1">Membrane</location>
        <topology evidence="1">Single-pass membrane protein</topology>
    </subcellularLocation>
</comment>
<comment type="caution">
    <text evidence="24">The sequence shown here is derived from an EMBL/GenBank/DDBJ whole genome shotgun (WGS) entry which is preliminary data.</text>
</comment>
<keyword evidence="10 20" id="KW-0547">Nucleotide-binding</keyword>
<evidence type="ECO:0000256" key="18">
    <source>
        <dbReference type="ARBA" id="ARBA00047899"/>
    </source>
</evidence>
<keyword evidence="8" id="KW-0732">Signal</keyword>
<dbReference type="Gene3D" id="3.80.10.10">
    <property type="entry name" value="Ribonuclease Inhibitor"/>
    <property type="match status" value="2"/>
</dbReference>
<dbReference type="CDD" id="cd14066">
    <property type="entry name" value="STKc_IRAK"/>
    <property type="match status" value="1"/>
</dbReference>
<dbReference type="PROSITE" id="PS00108">
    <property type="entry name" value="PROTEIN_KINASE_ST"/>
    <property type="match status" value="1"/>
</dbReference>
<evidence type="ECO:0000256" key="17">
    <source>
        <dbReference type="ARBA" id="ARBA00023180"/>
    </source>
</evidence>
<dbReference type="InterPro" id="IPR017441">
    <property type="entry name" value="Protein_kinase_ATP_BS"/>
</dbReference>
<comment type="catalytic activity">
    <reaction evidence="19">
        <text>L-seryl-[protein] + ATP = O-phospho-L-seryl-[protein] + ADP + H(+)</text>
        <dbReference type="Rhea" id="RHEA:17989"/>
        <dbReference type="Rhea" id="RHEA-COMP:9863"/>
        <dbReference type="Rhea" id="RHEA-COMP:11604"/>
        <dbReference type="ChEBI" id="CHEBI:15378"/>
        <dbReference type="ChEBI" id="CHEBI:29999"/>
        <dbReference type="ChEBI" id="CHEBI:30616"/>
        <dbReference type="ChEBI" id="CHEBI:83421"/>
        <dbReference type="ChEBI" id="CHEBI:456216"/>
        <dbReference type="EC" id="2.7.11.1"/>
    </reaction>
</comment>
<evidence type="ECO:0000256" key="7">
    <source>
        <dbReference type="ARBA" id="ARBA00022692"/>
    </source>
</evidence>
<dbReference type="AlphaFoldDB" id="A0A8K0DNQ8"/>
<feature type="transmembrane region" description="Helical" evidence="22">
    <location>
        <begin position="12"/>
        <end position="30"/>
    </location>
</feature>
<dbReference type="Pfam" id="PF00560">
    <property type="entry name" value="LRR_1"/>
    <property type="match status" value="3"/>
</dbReference>
<dbReference type="FunFam" id="3.80.10.10:FF:000129">
    <property type="entry name" value="Leucine-rich repeat receptor-like kinase"/>
    <property type="match status" value="1"/>
</dbReference>
<evidence type="ECO:0000256" key="6">
    <source>
        <dbReference type="ARBA" id="ARBA00022679"/>
    </source>
</evidence>
<keyword evidence="7 22" id="KW-0812">Transmembrane</keyword>
<dbReference type="InterPro" id="IPR052422">
    <property type="entry name" value="Auxin_Ser/Thr_Kinase"/>
</dbReference>
<dbReference type="Proteomes" id="UP000796880">
    <property type="component" value="Unassembled WGS sequence"/>
</dbReference>
<evidence type="ECO:0000256" key="22">
    <source>
        <dbReference type="SAM" id="Phobius"/>
    </source>
</evidence>
<dbReference type="InterPro" id="IPR032675">
    <property type="entry name" value="LRR_dom_sf"/>
</dbReference>
<feature type="domain" description="Protein kinase" evidence="23">
    <location>
        <begin position="599"/>
        <end position="879"/>
    </location>
</feature>
<proteinExistence type="inferred from homology"/>
<keyword evidence="16" id="KW-0675">Receptor</keyword>
<feature type="compositionally biased region" description="Gly residues" evidence="21">
    <location>
        <begin position="472"/>
        <end position="484"/>
    </location>
</feature>
<organism evidence="24 25">
    <name type="scientific">Rhamnella rubrinervis</name>
    <dbReference type="NCBI Taxonomy" id="2594499"/>
    <lineage>
        <taxon>Eukaryota</taxon>
        <taxon>Viridiplantae</taxon>
        <taxon>Streptophyta</taxon>
        <taxon>Embryophyta</taxon>
        <taxon>Tracheophyta</taxon>
        <taxon>Spermatophyta</taxon>
        <taxon>Magnoliopsida</taxon>
        <taxon>eudicotyledons</taxon>
        <taxon>Gunneridae</taxon>
        <taxon>Pentapetalae</taxon>
        <taxon>rosids</taxon>
        <taxon>fabids</taxon>
        <taxon>Rosales</taxon>
        <taxon>Rhamnaceae</taxon>
        <taxon>rhamnoid group</taxon>
        <taxon>Rhamneae</taxon>
        <taxon>Rhamnella</taxon>
    </lineage>
</organism>
<evidence type="ECO:0000313" key="24">
    <source>
        <dbReference type="EMBL" id="KAF3432076.1"/>
    </source>
</evidence>
<keyword evidence="13 22" id="KW-1133">Transmembrane helix</keyword>
<evidence type="ECO:0000256" key="21">
    <source>
        <dbReference type="SAM" id="MobiDB-lite"/>
    </source>
</evidence>
<dbReference type="PROSITE" id="PS50011">
    <property type="entry name" value="PROTEIN_KINASE_DOM"/>
    <property type="match status" value="1"/>
</dbReference>